<comment type="cofactor">
    <cofactor evidence="12">
        <name>[4Fe-4S] cluster</name>
        <dbReference type="ChEBI" id="CHEBI:49883"/>
    </cofactor>
    <text evidence="12">Binds 1 [4Fe-4S] cluster.</text>
</comment>
<dbReference type="HAMAP" id="MF_00942">
    <property type="entry name" value="Nth"/>
    <property type="match status" value="1"/>
</dbReference>
<evidence type="ECO:0000256" key="5">
    <source>
        <dbReference type="ARBA" id="ARBA00022801"/>
    </source>
</evidence>
<dbReference type="GO" id="GO:0019104">
    <property type="term" value="F:DNA N-glycosylase activity"/>
    <property type="evidence" value="ECO:0007669"/>
    <property type="project" value="UniProtKB-UniRule"/>
</dbReference>
<organism evidence="14 15">
    <name type="scientific">Liquorilactobacillus ghanensis DSM 18630</name>
    <dbReference type="NCBI Taxonomy" id="1423750"/>
    <lineage>
        <taxon>Bacteria</taxon>
        <taxon>Bacillati</taxon>
        <taxon>Bacillota</taxon>
        <taxon>Bacilli</taxon>
        <taxon>Lactobacillales</taxon>
        <taxon>Lactobacillaceae</taxon>
        <taxon>Liquorilactobacillus</taxon>
    </lineage>
</organism>
<keyword evidence="7 12" id="KW-0411">Iron-sulfur</keyword>
<dbReference type="GO" id="GO:0046872">
    <property type="term" value="F:metal ion binding"/>
    <property type="evidence" value="ECO:0007669"/>
    <property type="project" value="UniProtKB-KW"/>
</dbReference>
<dbReference type="RefSeq" id="WP_057870724.1">
    <property type="nucleotide sequence ID" value="NZ_AZGB01000003.1"/>
</dbReference>
<dbReference type="Pfam" id="PF00633">
    <property type="entry name" value="HHH"/>
    <property type="match status" value="1"/>
</dbReference>
<dbReference type="FunFam" id="1.10.1670.10:FF:000001">
    <property type="entry name" value="Endonuclease III"/>
    <property type="match status" value="1"/>
</dbReference>
<dbReference type="STRING" id="1423750.FC89_GL002036"/>
<evidence type="ECO:0000256" key="7">
    <source>
        <dbReference type="ARBA" id="ARBA00023014"/>
    </source>
</evidence>
<dbReference type="GeneID" id="98317981"/>
<dbReference type="SMART" id="SM00478">
    <property type="entry name" value="ENDO3c"/>
    <property type="match status" value="1"/>
</dbReference>
<dbReference type="GO" id="GO:0140078">
    <property type="term" value="F:class I DNA-(apurinic or apyrimidinic site) endonuclease activity"/>
    <property type="evidence" value="ECO:0007669"/>
    <property type="project" value="UniProtKB-EC"/>
</dbReference>
<dbReference type="PIRSF" id="PIRSF001435">
    <property type="entry name" value="Nth"/>
    <property type="match status" value="1"/>
</dbReference>
<evidence type="ECO:0000256" key="9">
    <source>
        <dbReference type="ARBA" id="ARBA00023204"/>
    </source>
</evidence>
<keyword evidence="6 12" id="KW-0408">Iron</keyword>
<comment type="function">
    <text evidence="12">DNA repair enzyme that has both DNA N-glycosylase activity and AP-lyase activity. The DNA N-glycosylase activity releases various damaged pyrimidines from DNA by cleaving the N-glycosidic bond, leaving an AP (apurinic/apyrimidinic) site. The AP-lyase activity cleaves the phosphodiester bond 3' to the AP site by a beta-elimination, leaving a 3'-terminal unsaturated sugar and a product with a terminal 5'-phosphate.</text>
</comment>
<dbReference type="OrthoDB" id="9800977at2"/>
<feature type="binding site" evidence="12">
    <location>
        <position position="205"/>
    </location>
    <ligand>
        <name>[4Fe-4S] cluster</name>
        <dbReference type="ChEBI" id="CHEBI:49883"/>
    </ligand>
</feature>
<keyword evidence="9 12" id="KW-0234">DNA repair</keyword>
<sequence>MLTAVQTQQAIDVMGERFPNAATSLVADNPFHFLLAVILSAQTTDKAVNRLTPQLFAQYPDPASLAAASEAEVIPLIKTIGLYRNKAKHLIGCAQGLVSKFNGQVPQTRTELMQLPGVGQKTANVVLAECFNIPALAVDTHVSRVARRLAMVPATANVGEIERILKQKLAPESWIAAHHRMIFWGRYQCMARKPLCKTCPLLSICAFGQQQVKA</sequence>
<feature type="binding site" evidence="12">
    <location>
        <position position="189"/>
    </location>
    <ligand>
        <name>[4Fe-4S] cluster</name>
        <dbReference type="ChEBI" id="CHEBI:49883"/>
    </ligand>
</feature>
<dbReference type="InterPro" id="IPR011257">
    <property type="entry name" value="DNA_glycosylase"/>
</dbReference>
<keyword evidence="3 12" id="KW-0479">Metal-binding</keyword>
<evidence type="ECO:0000256" key="2">
    <source>
        <dbReference type="ARBA" id="ARBA00022485"/>
    </source>
</evidence>
<dbReference type="SMART" id="SM00525">
    <property type="entry name" value="FES"/>
    <property type="match status" value="1"/>
</dbReference>
<dbReference type="GO" id="GO:0051539">
    <property type="term" value="F:4 iron, 4 sulfur cluster binding"/>
    <property type="evidence" value="ECO:0007669"/>
    <property type="project" value="UniProtKB-UniRule"/>
</dbReference>
<keyword evidence="5 12" id="KW-0378">Hydrolase</keyword>
<dbReference type="CDD" id="cd00056">
    <property type="entry name" value="ENDO3c"/>
    <property type="match status" value="1"/>
</dbReference>
<keyword evidence="2 12" id="KW-0004">4Fe-4S</keyword>
<dbReference type="InterPro" id="IPR003651">
    <property type="entry name" value="Endonuclease3_FeS-loop_motif"/>
</dbReference>
<keyword evidence="14" id="KW-0255">Endonuclease</keyword>
<dbReference type="Gene3D" id="1.10.1670.10">
    <property type="entry name" value="Helix-hairpin-Helix base-excision DNA repair enzymes (C-terminal)"/>
    <property type="match status" value="1"/>
</dbReference>
<keyword evidence="4 12" id="KW-0227">DNA damage</keyword>
<dbReference type="EC" id="4.2.99.18" evidence="12"/>
<evidence type="ECO:0000313" key="14">
    <source>
        <dbReference type="EMBL" id="KRM07927.1"/>
    </source>
</evidence>
<dbReference type="SUPFAM" id="SSF48150">
    <property type="entry name" value="DNA-glycosylase"/>
    <property type="match status" value="1"/>
</dbReference>
<accession>A0A0R1VQA2</accession>
<dbReference type="PANTHER" id="PTHR10359">
    <property type="entry name" value="A/G-SPECIFIC ADENINE GLYCOSYLASE/ENDONUCLEASE III"/>
    <property type="match status" value="1"/>
</dbReference>
<keyword evidence="11 12" id="KW-0326">Glycosidase</keyword>
<evidence type="ECO:0000259" key="13">
    <source>
        <dbReference type="SMART" id="SM00478"/>
    </source>
</evidence>
<keyword evidence="14" id="KW-0540">Nuclease</keyword>
<dbReference type="GO" id="GO:0003677">
    <property type="term" value="F:DNA binding"/>
    <property type="evidence" value="ECO:0007669"/>
    <property type="project" value="UniProtKB-UniRule"/>
</dbReference>
<feature type="binding site" evidence="12">
    <location>
        <position position="196"/>
    </location>
    <ligand>
        <name>[4Fe-4S] cluster</name>
        <dbReference type="ChEBI" id="CHEBI:49883"/>
    </ligand>
</feature>
<evidence type="ECO:0000256" key="12">
    <source>
        <dbReference type="HAMAP-Rule" id="MF_00942"/>
    </source>
</evidence>
<evidence type="ECO:0000313" key="15">
    <source>
        <dbReference type="Proteomes" id="UP000051451"/>
    </source>
</evidence>
<protein>
    <recommendedName>
        <fullName evidence="12">Endonuclease III</fullName>
        <ecNumber evidence="12">4.2.99.18</ecNumber>
    </recommendedName>
    <alternativeName>
        <fullName evidence="12">DNA-(apurinic or apyrimidinic site) lyase</fullName>
    </alternativeName>
</protein>
<dbReference type="InterPro" id="IPR004035">
    <property type="entry name" value="Endouclease-III_FeS-bd_BS"/>
</dbReference>
<dbReference type="GO" id="GO:0006285">
    <property type="term" value="P:base-excision repair, AP site formation"/>
    <property type="evidence" value="ECO:0007669"/>
    <property type="project" value="TreeGrafter"/>
</dbReference>
<comment type="similarity">
    <text evidence="1 12">Belongs to the Nth/MutY family.</text>
</comment>
<dbReference type="Pfam" id="PF00730">
    <property type="entry name" value="HhH-GPD"/>
    <property type="match status" value="1"/>
</dbReference>
<reference evidence="14 15" key="1">
    <citation type="journal article" date="2015" name="Genome Announc.">
        <title>Expanding the biotechnology potential of lactobacilli through comparative genomics of 213 strains and associated genera.</title>
        <authorList>
            <person name="Sun Z."/>
            <person name="Harris H.M."/>
            <person name="McCann A."/>
            <person name="Guo C."/>
            <person name="Argimon S."/>
            <person name="Zhang W."/>
            <person name="Yang X."/>
            <person name="Jeffery I.B."/>
            <person name="Cooney J.C."/>
            <person name="Kagawa T.F."/>
            <person name="Liu W."/>
            <person name="Song Y."/>
            <person name="Salvetti E."/>
            <person name="Wrobel A."/>
            <person name="Rasinkangas P."/>
            <person name="Parkhill J."/>
            <person name="Rea M.C."/>
            <person name="O'Sullivan O."/>
            <person name="Ritari J."/>
            <person name="Douillard F.P."/>
            <person name="Paul Ross R."/>
            <person name="Yang R."/>
            <person name="Briner A.E."/>
            <person name="Felis G.E."/>
            <person name="de Vos W.M."/>
            <person name="Barrangou R."/>
            <person name="Klaenhammer T.R."/>
            <person name="Caufield P.W."/>
            <person name="Cui Y."/>
            <person name="Zhang H."/>
            <person name="O'Toole P.W."/>
        </authorList>
    </citation>
    <scope>NUCLEOTIDE SEQUENCE [LARGE SCALE GENOMIC DNA]</scope>
    <source>
        <strain evidence="14 15">DSM 18630</strain>
    </source>
</reference>
<dbReference type="NCBIfam" id="TIGR01083">
    <property type="entry name" value="nth"/>
    <property type="match status" value="1"/>
</dbReference>
<dbReference type="InterPro" id="IPR023170">
    <property type="entry name" value="HhH_base_excis_C"/>
</dbReference>
<name>A0A0R1VQA2_9LACO</name>
<dbReference type="InterPro" id="IPR005759">
    <property type="entry name" value="Nth"/>
</dbReference>
<dbReference type="FunFam" id="1.10.340.30:FF:000001">
    <property type="entry name" value="Endonuclease III"/>
    <property type="match status" value="1"/>
</dbReference>
<dbReference type="Gene3D" id="1.10.340.30">
    <property type="entry name" value="Hypothetical protein, domain 2"/>
    <property type="match status" value="1"/>
</dbReference>
<dbReference type="Proteomes" id="UP000051451">
    <property type="component" value="Unassembled WGS sequence"/>
</dbReference>
<dbReference type="AlphaFoldDB" id="A0A0R1VQA2"/>
<evidence type="ECO:0000256" key="3">
    <source>
        <dbReference type="ARBA" id="ARBA00022723"/>
    </source>
</evidence>
<comment type="catalytic activity">
    <reaction evidence="12">
        <text>2'-deoxyribonucleotide-(2'-deoxyribose 5'-phosphate)-2'-deoxyribonucleotide-DNA = a 3'-end 2'-deoxyribonucleotide-(2,3-dehydro-2,3-deoxyribose 5'-phosphate)-DNA + a 5'-end 5'-phospho-2'-deoxyribonucleoside-DNA + H(+)</text>
        <dbReference type="Rhea" id="RHEA:66592"/>
        <dbReference type="Rhea" id="RHEA-COMP:13180"/>
        <dbReference type="Rhea" id="RHEA-COMP:16897"/>
        <dbReference type="Rhea" id="RHEA-COMP:17067"/>
        <dbReference type="ChEBI" id="CHEBI:15378"/>
        <dbReference type="ChEBI" id="CHEBI:136412"/>
        <dbReference type="ChEBI" id="CHEBI:157695"/>
        <dbReference type="ChEBI" id="CHEBI:167181"/>
        <dbReference type="EC" id="4.2.99.18"/>
    </reaction>
</comment>
<dbReference type="PATRIC" id="fig|1423750.3.peg.2077"/>
<dbReference type="PANTHER" id="PTHR10359:SF18">
    <property type="entry name" value="ENDONUCLEASE III"/>
    <property type="match status" value="1"/>
</dbReference>
<dbReference type="InterPro" id="IPR000445">
    <property type="entry name" value="HhH_motif"/>
</dbReference>
<keyword evidence="8 12" id="KW-0238">DNA-binding</keyword>
<keyword evidence="10 12" id="KW-0456">Lyase</keyword>
<dbReference type="PROSITE" id="PS00764">
    <property type="entry name" value="ENDONUCLEASE_III_1"/>
    <property type="match status" value="1"/>
</dbReference>
<proteinExistence type="inferred from homology"/>
<evidence type="ECO:0000256" key="8">
    <source>
        <dbReference type="ARBA" id="ARBA00023125"/>
    </source>
</evidence>
<comment type="caution">
    <text evidence="14">The sequence shown here is derived from an EMBL/GenBank/DDBJ whole genome shotgun (WGS) entry which is preliminary data.</text>
</comment>
<evidence type="ECO:0000256" key="11">
    <source>
        <dbReference type="ARBA" id="ARBA00023295"/>
    </source>
</evidence>
<dbReference type="EMBL" id="AZGB01000003">
    <property type="protein sequence ID" value="KRM07927.1"/>
    <property type="molecule type" value="Genomic_DNA"/>
</dbReference>
<keyword evidence="15" id="KW-1185">Reference proteome</keyword>
<evidence type="ECO:0000256" key="10">
    <source>
        <dbReference type="ARBA" id="ARBA00023239"/>
    </source>
</evidence>
<feature type="domain" description="HhH-GPD" evidence="13">
    <location>
        <begin position="39"/>
        <end position="187"/>
    </location>
</feature>
<evidence type="ECO:0000256" key="4">
    <source>
        <dbReference type="ARBA" id="ARBA00022763"/>
    </source>
</evidence>
<evidence type="ECO:0000256" key="1">
    <source>
        <dbReference type="ARBA" id="ARBA00008343"/>
    </source>
</evidence>
<evidence type="ECO:0000256" key="6">
    <source>
        <dbReference type="ARBA" id="ARBA00023004"/>
    </source>
</evidence>
<gene>
    <name evidence="12" type="primary">nth</name>
    <name evidence="14" type="ORF">FC89_GL002036</name>
</gene>
<feature type="binding site" evidence="12">
    <location>
        <position position="199"/>
    </location>
    <ligand>
        <name>[4Fe-4S] cluster</name>
        <dbReference type="ChEBI" id="CHEBI:49883"/>
    </ligand>
</feature>
<dbReference type="InterPro" id="IPR003265">
    <property type="entry name" value="HhH-GPD_domain"/>
</dbReference>